<comment type="caution">
    <text evidence="1">The sequence shown here is derived from an EMBL/GenBank/DDBJ whole genome shotgun (WGS) entry which is preliminary data.</text>
</comment>
<dbReference type="Proteomes" id="UP001634394">
    <property type="component" value="Unassembled WGS sequence"/>
</dbReference>
<dbReference type="EMBL" id="JBJQND010000003">
    <property type="protein sequence ID" value="KAL3882669.1"/>
    <property type="molecule type" value="Genomic_DNA"/>
</dbReference>
<reference evidence="1 2" key="1">
    <citation type="submission" date="2024-11" db="EMBL/GenBank/DDBJ databases">
        <title>Chromosome-level genome assembly of the freshwater bivalve Anodonta woodiana.</title>
        <authorList>
            <person name="Chen X."/>
        </authorList>
    </citation>
    <scope>NUCLEOTIDE SEQUENCE [LARGE SCALE GENOMIC DNA]</scope>
    <source>
        <strain evidence="1">MN2024</strain>
        <tissue evidence="1">Gills</tissue>
    </source>
</reference>
<evidence type="ECO:0000313" key="1">
    <source>
        <dbReference type="EMBL" id="KAL3882669.1"/>
    </source>
</evidence>
<evidence type="ECO:0000313" key="2">
    <source>
        <dbReference type="Proteomes" id="UP001634394"/>
    </source>
</evidence>
<proteinExistence type="predicted"/>
<organism evidence="1 2">
    <name type="scientific">Sinanodonta woodiana</name>
    <name type="common">Chinese pond mussel</name>
    <name type="synonym">Anodonta woodiana</name>
    <dbReference type="NCBI Taxonomy" id="1069815"/>
    <lineage>
        <taxon>Eukaryota</taxon>
        <taxon>Metazoa</taxon>
        <taxon>Spiralia</taxon>
        <taxon>Lophotrochozoa</taxon>
        <taxon>Mollusca</taxon>
        <taxon>Bivalvia</taxon>
        <taxon>Autobranchia</taxon>
        <taxon>Heteroconchia</taxon>
        <taxon>Palaeoheterodonta</taxon>
        <taxon>Unionida</taxon>
        <taxon>Unionoidea</taxon>
        <taxon>Unionidae</taxon>
        <taxon>Unioninae</taxon>
        <taxon>Sinanodonta</taxon>
    </lineage>
</organism>
<name>A0ABD3X8S5_SINWO</name>
<accession>A0ABD3X8S5</accession>
<keyword evidence="2" id="KW-1185">Reference proteome</keyword>
<sequence length="60" mass="6595">GWSALLFGFLGKLRGSDIGSNVSLGNVASWYLPFMKKPDGLDKTLTPTKHNPCLFKRIVT</sequence>
<dbReference type="AlphaFoldDB" id="A0ABD3X8S5"/>
<feature type="non-terminal residue" evidence="1">
    <location>
        <position position="1"/>
    </location>
</feature>
<protein>
    <submittedName>
        <fullName evidence="1">Uncharacterized protein</fullName>
    </submittedName>
</protein>
<gene>
    <name evidence="1" type="ORF">ACJMK2_028986</name>
</gene>
<feature type="non-terminal residue" evidence="1">
    <location>
        <position position="60"/>
    </location>
</feature>